<comment type="caution">
    <text evidence="2">The sequence shown here is derived from an EMBL/GenBank/DDBJ whole genome shotgun (WGS) entry which is preliminary data.</text>
</comment>
<evidence type="ECO:0000256" key="1">
    <source>
        <dbReference type="SAM" id="Phobius"/>
    </source>
</evidence>
<gene>
    <name evidence="2" type="ORF">AHMF7616_04656</name>
</gene>
<dbReference type="AlphaFoldDB" id="A0A369QQR5"/>
<keyword evidence="3" id="KW-1185">Reference proteome</keyword>
<feature type="transmembrane region" description="Helical" evidence="1">
    <location>
        <begin position="6"/>
        <end position="25"/>
    </location>
</feature>
<name>A0A369QQR5_9BACT</name>
<keyword evidence="1" id="KW-0472">Membrane</keyword>
<evidence type="ECO:0000313" key="3">
    <source>
        <dbReference type="Proteomes" id="UP000253919"/>
    </source>
</evidence>
<dbReference type="RefSeq" id="WP_115374947.1">
    <property type="nucleotide sequence ID" value="NZ_QASA01000001.1"/>
</dbReference>
<organism evidence="2 3">
    <name type="scientific">Adhaeribacter pallidiroseus</name>
    <dbReference type="NCBI Taxonomy" id="2072847"/>
    <lineage>
        <taxon>Bacteria</taxon>
        <taxon>Pseudomonadati</taxon>
        <taxon>Bacteroidota</taxon>
        <taxon>Cytophagia</taxon>
        <taxon>Cytophagales</taxon>
        <taxon>Hymenobacteraceae</taxon>
        <taxon>Adhaeribacter</taxon>
    </lineage>
</organism>
<reference evidence="2 3" key="1">
    <citation type="submission" date="2018-04" db="EMBL/GenBank/DDBJ databases">
        <title>Adhaeribacter sp. HMF7616 genome sequencing and assembly.</title>
        <authorList>
            <person name="Kang H."/>
            <person name="Kang J."/>
            <person name="Cha I."/>
            <person name="Kim H."/>
            <person name="Joh K."/>
        </authorList>
    </citation>
    <scope>NUCLEOTIDE SEQUENCE [LARGE SCALE GENOMIC DNA]</scope>
    <source>
        <strain evidence="2 3">HMF7616</strain>
    </source>
</reference>
<proteinExistence type="predicted"/>
<accession>A0A369QQR5</accession>
<sequence length="163" mass="18959">MRRNSIRILFVVVSVFLVIQLMYIWKFSEPYPAIRFPGFGKIPQVGGEVSFTKYEVVAYASQDSVTVKPEELFDNIPKHYLPNLLNNLIKKRTEDSQPNATISTKKRQDYEDFKIYIANRLNILYNKKYDKLVINKFDVKRNPELSDSVGRKSLIETAGIILH</sequence>
<dbReference type="EMBL" id="QASA01000001">
    <property type="protein sequence ID" value="RDC66025.1"/>
    <property type="molecule type" value="Genomic_DNA"/>
</dbReference>
<protein>
    <submittedName>
        <fullName evidence="2">Uncharacterized protein</fullName>
    </submittedName>
</protein>
<keyword evidence="1" id="KW-0812">Transmembrane</keyword>
<evidence type="ECO:0000313" key="2">
    <source>
        <dbReference type="EMBL" id="RDC66025.1"/>
    </source>
</evidence>
<dbReference type="Proteomes" id="UP000253919">
    <property type="component" value="Unassembled WGS sequence"/>
</dbReference>
<keyword evidence="1" id="KW-1133">Transmembrane helix</keyword>